<dbReference type="PANTHER" id="PTHR34365">
    <property type="entry name" value="ENOLASE (DUF1399)"/>
    <property type="match status" value="1"/>
</dbReference>
<name>A0A6A6M8D4_HEVBR</name>
<dbReference type="EMBL" id="JAAGAX010000006">
    <property type="protein sequence ID" value="KAF2309932.1"/>
    <property type="molecule type" value="Genomic_DNA"/>
</dbReference>
<dbReference type="Proteomes" id="UP000467840">
    <property type="component" value="Chromosome 14"/>
</dbReference>
<dbReference type="Pfam" id="PF25335">
    <property type="entry name" value="GRDP_C"/>
    <property type="match status" value="1"/>
</dbReference>
<evidence type="ECO:0000313" key="2">
    <source>
        <dbReference type="EMBL" id="KAF2309932.1"/>
    </source>
</evidence>
<dbReference type="InterPro" id="IPR009836">
    <property type="entry name" value="GRDP-like"/>
</dbReference>
<organism evidence="2 3">
    <name type="scientific">Hevea brasiliensis</name>
    <name type="common">Para rubber tree</name>
    <name type="synonym">Siphonia brasiliensis</name>
    <dbReference type="NCBI Taxonomy" id="3981"/>
    <lineage>
        <taxon>Eukaryota</taxon>
        <taxon>Viridiplantae</taxon>
        <taxon>Streptophyta</taxon>
        <taxon>Embryophyta</taxon>
        <taxon>Tracheophyta</taxon>
        <taxon>Spermatophyta</taxon>
        <taxon>Magnoliopsida</taxon>
        <taxon>eudicotyledons</taxon>
        <taxon>Gunneridae</taxon>
        <taxon>Pentapetalae</taxon>
        <taxon>rosids</taxon>
        <taxon>fabids</taxon>
        <taxon>Malpighiales</taxon>
        <taxon>Euphorbiaceae</taxon>
        <taxon>Crotonoideae</taxon>
        <taxon>Micrandreae</taxon>
        <taxon>Hevea</taxon>
    </lineage>
</organism>
<evidence type="ECO:0000259" key="1">
    <source>
        <dbReference type="Pfam" id="PF25335"/>
    </source>
</evidence>
<dbReference type="PANTHER" id="PTHR34365:SF2">
    <property type="entry name" value="ENOLASE (DUF1399)"/>
    <property type="match status" value="1"/>
</dbReference>
<reference evidence="2 3" key="1">
    <citation type="journal article" date="2020" name="Mol. Plant">
        <title>The Chromosome-Based Rubber Tree Genome Provides New Insights into Spurge Genome Evolution and Rubber Biosynthesis.</title>
        <authorList>
            <person name="Liu J."/>
            <person name="Shi C."/>
            <person name="Shi C.C."/>
            <person name="Li W."/>
            <person name="Zhang Q.J."/>
            <person name="Zhang Y."/>
            <person name="Li K."/>
            <person name="Lu H.F."/>
            <person name="Shi C."/>
            <person name="Zhu S.T."/>
            <person name="Xiao Z.Y."/>
            <person name="Nan H."/>
            <person name="Yue Y."/>
            <person name="Zhu X.G."/>
            <person name="Wu Y."/>
            <person name="Hong X.N."/>
            <person name="Fan G.Y."/>
            <person name="Tong Y."/>
            <person name="Zhang D."/>
            <person name="Mao C.L."/>
            <person name="Liu Y.L."/>
            <person name="Hao S.J."/>
            <person name="Liu W.Q."/>
            <person name="Lv M.Q."/>
            <person name="Zhang H.B."/>
            <person name="Liu Y."/>
            <person name="Hu-Tang G.R."/>
            <person name="Wang J.P."/>
            <person name="Wang J.H."/>
            <person name="Sun Y.H."/>
            <person name="Ni S.B."/>
            <person name="Chen W.B."/>
            <person name="Zhang X.C."/>
            <person name="Jiao Y.N."/>
            <person name="Eichler E.E."/>
            <person name="Li G.H."/>
            <person name="Liu X."/>
            <person name="Gao L.Z."/>
        </authorList>
    </citation>
    <scope>NUCLEOTIDE SEQUENCE [LARGE SCALE GENOMIC DNA]</scope>
    <source>
        <strain evidence="3">cv. GT1</strain>
        <tissue evidence="2">Leaf</tissue>
    </source>
</reference>
<gene>
    <name evidence="2" type="ORF">GH714_005672</name>
</gene>
<comment type="caution">
    <text evidence="2">The sequence shown here is derived from an EMBL/GenBank/DDBJ whole genome shotgun (WGS) entry which is preliminary data.</text>
</comment>
<sequence>MSVTRNGADIATNISARTLSEISEVDTVRLSFDLVSAARRNIGFLRAVSESQWLHDTATVVEAIRRYDELWMPMISDLMTYPTVYAEDMKEMEVEILGKIMGMWETLKEKEVQETKEVWEKAFDQPYEKAGGTIDFHGLAPVQPPVYWEVFIFVRLKSRTTVKAVPDDKKHNFLRLRMLRCHRELKIDKPISSFSLDSWKKASQLYYGVVASITPPVQAPYLLKCVPDRVTDNSGAMISDVILRMNHYKPQEGRWLSRTVLDHAGRECFVVRIRKTRSEDKEISNEEEEDEDEEGFVTLVRFTEDNPTGRATALLNWKLLIVEILPEEDAVLAILICISILRSVSEMRKEDVGSLLIRRRIKEAKLGTRDWGSVILHPSSCSSSISSPYLQPWYWNPKAVITSDRGPNVTRQPTNYSPVEGGDKLYKRGIIT</sequence>
<dbReference type="InterPro" id="IPR057518">
    <property type="entry name" value="GRDP_C"/>
</dbReference>
<keyword evidence="3" id="KW-1185">Reference proteome</keyword>
<evidence type="ECO:0000313" key="3">
    <source>
        <dbReference type="Proteomes" id="UP000467840"/>
    </source>
</evidence>
<feature type="domain" description="GRPD C-terminal" evidence="1">
    <location>
        <begin position="285"/>
        <end position="324"/>
    </location>
</feature>
<protein>
    <recommendedName>
        <fullName evidence="1">GRPD C-terminal domain-containing protein</fullName>
    </recommendedName>
</protein>
<accession>A0A6A6M8D4</accession>
<proteinExistence type="predicted"/>
<dbReference type="AlphaFoldDB" id="A0A6A6M8D4"/>